<keyword evidence="11" id="KW-0865">Zymogen</keyword>
<dbReference type="Pfam" id="PF00089">
    <property type="entry name" value="Trypsin"/>
    <property type="match status" value="1"/>
</dbReference>
<keyword evidence="13" id="KW-0325">Glycoprotein</keyword>
<name>A0A9N9S0M6_9DIPT</name>
<evidence type="ECO:0000313" key="19">
    <source>
        <dbReference type="Proteomes" id="UP001153620"/>
    </source>
</evidence>
<dbReference type="SMART" id="SM00020">
    <property type="entry name" value="Tryp_SPc"/>
    <property type="match status" value="1"/>
</dbReference>
<feature type="chain" id="PRO_5041013098" description="CLIP domain-containing serine protease" evidence="16">
    <location>
        <begin position="21"/>
        <end position="385"/>
    </location>
</feature>
<dbReference type="PROSITE" id="PS50240">
    <property type="entry name" value="TRYPSIN_DOM"/>
    <property type="match status" value="1"/>
</dbReference>
<dbReference type="PROSITE" id="PS00134">
    <property type="entry name" value="TRYPSIN_HIS"/>
    <property type="match status" value="1"/>
</dbReference>
<accession>A0A9N9S0M6</accession>
<evidence type="ECO:0000256" key="6">
    <source>
        <dbReference type="ARBA" id="ARBA00022729"/>
    </source>
</evidence>
<dbReference type="GO" id="GO:0006508">
    <property type="term" value="P:proteolysis"/>
    <property type="evidence" value="ECO:0007669"/>
    <property type="project" value="UniProtKB-KW"/>
</dbReference>
<dbReference type="InterPro" id="IPR038565">
    <property type="entry name" value="CLIP_sf"/>
</dbReference>
<evidence type="ECO:0000256" key="16">
    <source>
        <dbReference type="RuleBase" id="RU366078"/>
    </source>
</evidence>
<dbReference type="GO" id="GO:0005576">
    <property type="term" value="C:extracellular region"/>
    <property type="evidence" value="ECO:0007669"/>
    <property type="project" value="UniProtKB-SubCell"/>
</dbReference>
<gene>
    <name evidence="18" type="ORF">CHIRRI_LOCUS9837</name>
</gene>
<evidence type="ECO:0000256" key="4">
    <source>
        <dbReference type="ARBA" id="ARBA00022670"/>
    </source>
</evidence>
<evidence type="ECO:0000256" key="3">
    <source>
        <dbReference type="ARBA" id="ARBA00022588"/>
    </source>
</evidence>
<dbReference type="PROSITE" id="PS00135">
    <property type="entry name" value="TRYPSIN_SER"/>
    <property type="match status" value="1"/>
</dbReference>
<keyword evidence="6 16" id="KW-0732">Signal</keyword>
<dbReference type="Proteomes" id="UP001153620">
    <property type="component" value="Chromosome 3"/>
</dbReference>
<organism evidence="18 19">
    <name type="scientific">Chironomus riparius</name>
    <dbReference type="NCBI Taxonomy" id="315576"/>
    <lineage>
        <taxon>Eukaryota</taxon>
        <taxon>Metazoa</taxon>
        <taxon>Ecdysozoa</taxon>
        <taxon>Arthropoda</taxon>
        <taxon>Hexapoda</taxon>
        <taxon>Insecta</taxon>
        <taxon>Pterygota</taxon>
        <taxon>Neoptera</taxon>
        <taxon>Endopterygota</taxon>
        <taxon>Diptera</taxon>
        <taxon>Nematocera</taxon>
        <taxon>Chironomoidea</taxon>
        <taxon>Chironomidae</taxon>
        <taxon>Chironominae</taxon>
        <taxon>Chironomus</taxon>
    </lineage>
</organism>
<dbReference type="SUPFAM" id="SSF50494">
    <property type="entry name" value="Trypsin-like serine proteases"/>
    <property type="match status" value="1"/>
</dbReference>
<dbReference type="EC" id="3.4.21.-" evidence="15"/>
<keyword evidence="4 15" id="KW-0645">Protease</keyword>
<dbReference type="FunFam" id="2.40.10.10:FF:000028">
    <property type="entry name" value="Serine protease easter"/>
    <property type="match status" value="1"/>
</dbReference>
<sequence>MGKPVIYFLLFANLAFSAVAQSNFVTCSNGQTCTPHYDCPDITAMTSKGHLTPEEKQYLKSKHCNKVKVLNYFCCGNEAPQPKPTVTEPLPKTTVTQSSAKQFFPEPPACGSYQQDRIYGGQNTNIDDYPWVAQILYSRPRRSIGIHCGGSLINQRWVLTAAHCDIMIKQRVNYDIVGVRLGDWDTRTNPDCQQLVNERVCNVQYVEVPVEKIISHEGYDMHSRNQYNDIALLKLQRDVVYTDWIKPICLPLTSDLRDIDYTGHSLDVAGFGKTSETENSSPVMKRLDIDGIARNKCQQYYSTQNVNLDDSQICAGGKKDEDSCNGDSGGPLMKYGNFPNSLAAYYMLVGIVSFGPINCGTQDAPGVYTRVSEYMDWIENKVQNS</sequence>
<dbReference type="InterPro" id="IPR018114">
    <property type="entry name" value="TRYPSIN_HIS"/>
</dbReference>
<evidence type="ECO:0000256" key="11">
    <source>
        <dbReference type="ARBA" id="ARBA00023145"/>
    </source>
</evidence>
<evidence type="ECO:0000256" key="12">
    <source>
        <dbReference type="ARBA" id="ARBA00023157"/>
    </source>
</evidence>
<dbReference type="AlphaFoldDB" id="A0A9N9S0M6"/>
<evidence type="ECO:0000313" key="18">
    <source>
        <dbReference type="EMBL" id="CAG9806985.1"/>
    </source>
</evidence>
<keyword evidence="8 15" id="KW-0720">Serine protease</keyword>
<feature type="signal peptide" evidence="16">
    <location>
        <begin position="1"/>
        <end position="20"/>
    </location>
</feature>
<reference evidence="18" key="2">
    <citation type="submission" date="2022-10" db="EMBL/GenBank/DDBJ databases">
        <authorList>
            <consortium name="ENA_rothamsted_submissions"/>
            <consortium name="culmorum"/>
            <person name="King R."/>
        </authorList>
    </citation>
    <scope>NUCLEOTIDE SEQUENCE</scope>
</reference>
<dbReference type="InterPro" id="IPR033116">
    <property type="entry name" value="TRYPSIN_SER"/>
</dbReference>
<dbReference type="EMBL" id="OU895879">
    <property type="protein sequence ID" value="CAG9806985.1"/>
    <property type="molecule type" value="Genomic_DNA"/>
</dbReference>
<evidence type="ECO:0000256" key="9">
    <source>
        <dbReference type="ARBA" id="ARBA00022837"/>
    </source>
</evidence>
<dbReference type="InterPro" id="IPR009003">
    <property type="entry name" value="Peptidase_S1_PA"/>
</dbReference>
<keyword evidence="12" id="KW-1015">Disulfide bond</keyword>
<keyword evidence="3" id="KW-0399">Innate immunity</keyword>
<evidence type="ECO:0000259" key="17">
    <source>
        <dbReference type="PROSITE" id="PS50240"/>
    </source>
</evidence>
<proteinExistence type="inferred from homology"/>
<dbReference type="Pfam" id="PF12032">
    <property type="entry name" value="CLIP"/>
    <property type="match status" value="1"/>
</dbReference>
<evidence type="ECO:0000256" key="7">
    <source>
        <dbReference type="ARBA" id="ARBA00022801"/>
    </source>
</evidence>
<dbReference type="InterPro" id="IPR001254">
    <property type="entry name" value="Trypsin_dom"/>
</dbReference>
<dbReference type="OrthoDB" id="9028152at2759"/>
<keyword evidence="9" id="KW-0106">Calcium</keyword>
<evidence type="ECO:0000256" key="13">
    <source>
        <dbReference type="ARBA" id="ARBA00023180"/>
    </source>
</evidence>
<dbReference type="GO" id="GO:0004252">
    <property type="term" value="F:serine-type endopeptidase activity"/>
    <property type="evidence" value="ECO:0007669"/>
    <property type="project" value="UniProtKB-UniRule"/>
</dbReference>
<dbReference type="InterPro" id="IPR043504">
    <property type="entry name" value="Peptidase_S1_PA_chymotrypsin"/>
</dbReference>
<evidence type="ECO:0000256" key="15">
    <source>
        <dbReference type="RuleBase" id="RU363034"/>
    </source>
</evidence>
<dbReference type="Gene3D" id="3.30.1640.30">
    <property type="match status" value="1"/>
</dbReference>
<dbReference type="CDD" id="cd00190">
    <property type="entry name" value="Tryp_SPc"/>
    <property type="match status" value="1"/>
</dbReference>
<evidence type="ECO:0000256" key="10">
    <source>
        <dbReference type="ARBA" id="ARBA00022859"/>
    </source>
</evidence>
<comment type="subcellular location">
    <subcellularLocation>
        <location evidence="1 16">Secreted</location>
    </subcellularLocation>
</comment>
<feature type="domain" description="Peptidase S1" evidence="17">
    <location>
        <begin position="118"/>
        <end position="383"/>
    </location>
</feature>
<dbReference type="FunFam" id="2.40.10.10:FF:000078">
    <property type="entry name" value="Serine protease H137"/>
    <property type="match status" value="1"/>
</dbReference>
<dbReference type="InterPro" id="IPR001314">
    <property type="entry name" value="Peptidase_S1A"/>
</dbReference>
<keyword evidence="2 16" id="KW-0964">Secreted</keyword>
<dbReference type="GO" id="GO:0051604">
    <property type="term" value="P:protein maturation"/>
    <property type="evidence" value="ECO:0007669"/>
    <property type="project" value="UniProtKB-ARBA"/>
</dbReference>
<keyword evidence="5" id="KW-0479">Metal-binding</keyword>
<dbReference type="Gene3D" id="2.40.10.10">
    <property type="entry name" value="Trypsin-like serine proteases"/>
    <property type="match status" value="2"/>
</dbReference>
<protein>
    <recommendedName>
        <fullName evidence="16">CLIP domain-containing serine protease</fullName>
        <ecNumber evidence="15">3.4.21.-</ecNumber>
    </recommendedName>
</protein>
<evidence type="ECO:0000256" key="14">
    <source>
        <dbReference type="ARBA" id="ARBA00024195"/>
    </source>
</evidence>
<comment type="domain">
    <text evidence="16">The clip domain consists of 35-55 residues which are 'knitted' together usually by 3 conserved disulfide bonds forming a clip-like compact structure.</text>
</comment>
<dbReference type="InterPro" id="IPR051487">
    <property type="entry name" value="Ser/Thr_Proteases_Immune/Dev"/>
</dbReference>
<dbReference type="PRINTS" id="PR00722">
    <property type="entry name" value="CHYMOTRYPSIN"/>
</dbReference>
<dbReference type="InterPro" id="IPR022700">
    <property type="entry name" value="CLIP"/>
</dbReference>
<comment type="similarity">
    <text evidence="14 16">Belongs to the peptidase S1 family. CLIP subfamily.</text>
</comment>
<dbReference type="GO" id="GO:0045087">
    <property type="term" value="P:innate immune response"/>
    <property type="evidence" value="ECO:0007669"/>
    <property type="project" value="UniProtKB-KW"/>
</dbReference>
<reference evidence="18" key="1">
    <citation type="submission" date="2022-01" db="EMBL/GenBank/DDBJ databases">
        <authorList>
            <person name="King R."/>
        </authorList>
    </citation>
    <scope>NUCLEOTIDE SEQUENCE</scope>
</reference>
<dbReference type="PANTHER" id="PTHR24256">
    <property type="entry name" value="TRYPTASE-RELATED"/>
    <property type="match status" value="1"/>
</dbReference>
<evidence type="ECO:0000256" key="8">
    <source>
        <dbReference type="ARBA" id="ARBA00022825"/>
    </source>
</evidence>
<dbReference type="GO" id="GO:0046872">
    <property type="term" value="F:metal ion binding"/>
    <property type="evidence" value="ECO:0007669"/>
    <property type="project" value="UniProtKB-KW"/>
</dbReference>
<evidence type="ECO:0000256" key="5">
    <source>
        <dbReference type="ARBA" id="ARBA00022723"/>
    </source>
</evidence>
<keyword evidence="10" id="KW-0391">Immunity</keyword>
<evidence type="ECO:0000256" key="2">
    <source>
        <dbReference type="ARBA" id="ARBA00022525"/>
    </source>
</evidence>
<keyword evidence="7 15" id="KW-0378">Hydrolase</keyword>
<evidence type="ECO:0000256" key="1">
    <source>
        <dbReference type="ARBA" id="ARBA00004613"/>
    </source>
</evidence>
<keyword evidence="19" id="KW-1185">Reference proteome</keyword>